<dbReference type="Gene3D" id="3.40.390.10">
    <property type="entry name" value="Collagenase (Catalytic Domain)"/>
    <property type="match status" value="1"/>
</dbReference>
<evidence type="ECO:0000313" key="4">
    <source>
        <dbReference type="Proteomes" id="UP000007089"/>
    </source>
</evidence>
<dbReference type="InterPro" id="IPR024079">
    <property type="entry name" value="MetalloPept_cat_dom_sf"/>
</dbReference>
<feature type="region of interest" description="Disordered" evidence="1">
    <location>
        <begin position="576"/>
        <end position="616"/>
    </location>
</feature>
<evidence type="ECO:0000259" key="2">
    <source>
        <dbReference type="Pfam" id="PF01833"/>
    </source>
</evidence>
<feature type="compositionally biased region" description="Gly residues" evidence="1">
    <location>
        <begin position="587"/>
        <end position="597"/>
    </location>
</feature>
<dbReference type="Proteomes" id="UP000007089">
    <property type="component" value="Chromosome"/>
</dbReference>
<dbReference type="InterPro" id="IPR013783">
    <property type="entry name" value="Ig-like_fold"/>
</dbReference>
<dbReference type="InterPro" id="IPR002909">
    <property type="entry name" value="IPT_dom"/>
</dbReference>
<dbReference type="SUPFAM" id="SSF81296">
    <property type="entry name" value="E set domains"/>
    <property type="match status" value="1"/>
</dbReference>
<organism evidence="3 4">
    <name type="scientific">Anaeromyxobacter dehalogenans (strain ATCC BAA-258 / DSM 21875 / 2CP-1)</name>
    <dbReference type="NCBI Taxonomy" id="455488"/>
    <lineage>
        <taxon>Bacteria</taxon>
        <taxon>Pseudomonadati</taxon>
        <taxon>Myxococcota</taxon>
        <taxon>Myxococcia</taxon>
        <taxon>Myxococcales</taxon>
        <taxon>Cystobacterineae</taxon>
        <taxon>Anaeromyxobacteraceae</taxon>
        <taxon>Anaeromyxobacter</taxon>
    </lineage>
</organism>
<evidence type="ECO:0000313" key="3">
    <source>
        <dbReference type="EMBL" id="ACL65254.1"/>
    </source>
</evidence>
<gene>
    <name evidence="3" type="ordered locus">A2cp1_1912</name>
</gene>
<sequence>MYSRAETLAEVIVRPPGYVPASAVVRASELTPERIAEVGSALEELPRLRVSGQAGAIDVKLELAGGEQVKSGAVVLERDDRRLEVPQDPVSRRFRLDGVEPGEYVVRAASAALGRAERTISVRPDDVARVAMRLDGRPLHGTSTVRLVLAGARGDEVRVRALDKDSGRYVVDRRVPIHGGLVELEAPFGRIHWDLDDGEARSCYDTDETDVWEILPPRRVQLVARRDLDPDPPPDWTIALGDEFRSVGRVLPRIGIDSIDGLAAAEPEQLMHRMLALRGDREAPINRRLLAESVLAARVAVGAMALRGEVQTQVTLRANATFTRSLLPALPGDLVFTVDLQPGQTAELRIDGPSARIRRKVEGADTIALAVSAADVAAKRPFRVSLANTSGDSIGGIVKVSSPVAKHVPGGLALQPTVEQRISNILTALAAQNPGLGTDEPDAVLAPQNIQMWLDRARTLMTELGVCSVRDLGSFRLDPNRKLRVGAYVAPVVQPPRTIPTIPRYRFAELLQNVLYYEPNLVLHDTAVVMAGEWDIRGQDVVVGQEVRELVVIVESIRYDGATRITWETPPLPPAAAFWPSPAAPGSSGGSPGAQGGDGEDGDQAPHPTKNGGADAVVPAPIVTMYVLNATSGLPPIDLRGQDGGRGGRGQDGGRGGDGATGLRADGTFFGGCCRSVGSGGDGGLGGDAGRGGTGGKGGDGGRLTLLTTHQSIAALDAAPPSIDVNPGGGGPGGDPGNAGLGGNGGAAGTADCETWCDEHPERRGARGADGAAGIPGAFGPPGPSVVPDAIQILPITPQQWYDELNRPHILSLSVYEAEPGQTVSIAGQNFDPSIDRVFFDGADVGPVASATTAAFVVPNDSDGGFHPVVLRPAGVSDRRSNRVMLRVLPKLLALPSPPRWIEGQTVVLNGLAFAGGAQVFAEDRSVAPALSYLLPTSSVTRTAITLTIPPAPLGSLRGVRRIVVRNPDGGTSRDERAIRISDTIVVRVAAFRVVGTSPGSGTTRTAAEIADLFSEGGAFSVTAPWGQARISFRLVQGVTDVSTTDVHANTWPIDDPAADRALFAAAPGVLGALNFFFARDVEFATAYAYFGGGPLFIGDEGGPLGPVDLQQVVAHEIGHALCLRHVCDAGEGPGTFFDRACDGGDETFLMYPFWDASDGMAIHGGQVDPARIGATHVEDGKVASLPAGSLFMGNNTIPQCATADAQD</sequence>
<dbReference type="Pfam" id="PF01833">
    <property type="entry name" value="TIG"/>
    <property type="match status" value="1"/>
</dbReference>
<name>B8J764_ANAD2</name>
<feature type="domain" description="IPT/TIG" evidence="2">
    <location>
        <begin position="808"/>
        <end position="875"/>
    </location>
</feature>
<dbReference type="GO" id="GO:0008237">
    <property type="term" value="F:metallopeptidase activity"/>
    <property type="evidence" value="ECO:0007669"/>
    <property type="project" value="InterPro"/>
</dbReference>
<feature type="compositionally biased region" description="Gly residues" evidence="1">
    <location>
        <begin position="642"/>
        <end position="660"/>
    </location>
</feature>
<proteinExistence type="predicted"/>
<dbReference type="EMBL" id="CP001359">
    <property type="protein sequence ID" value="ACL65254.1"/>
    <property type="molecule type" value="Genomic_DNA"/>
</dbReference>
<protein>
    <recommendedName>
        <fullName evidence="2">IPT/TIG domain-containing protein</fullName>
    </recommendedName>
</protein>
<accession>B8J764</accession>
<feature type="compositionally biased region" description="Gly residues" evidence="1">
    <location>
        <begin position="682"/>
        <end position="702"/>
    </location>
</feature>
<feature type="region of interest" description="Disordered" evidence="1">
    <location>
        <begin position="682"/>
        <end position="704"/>
    </location>
</feature>
<feature type="compositionally biased region" description="Gly residues" evidence="1">
    <location>
        <begin position="727"/>
        <end position="748"/>
    </location>
</feature>
<keyword evidence="4" id="KW-1185">Reference proteome</keyword>
<feature type="region of interest" description="Disordered" evidence="1">
    <location>
        <begin position="633"/>
        <end position="662"/>
    </location>
</feature>
<dbReference type="KEGG" id="acp:A2cp1_1912"/>
<dbReference type="HOGENOM" id="CLU_269976_0_0_7"/>
<feature type="compositionally biased region" description="Low complexity" evidence="1">
    <location>
        <begin position="576"/>
        <end position="586"/>
    </location>
</feature>
<dbReference type="AlphaFoldDB" id="B8J764"/>
<dbReference type="Gene3D" id="2.60.40.10">
    <property type="entry name" value="Immunoglobulins"/>
    <property type="match status" value="1"/>
</dbReference>
<feature type="region of interest" description="Disordered" evidence="1">
    <location>
        <begin position="719"/>
        <end position="749"/>
    </location>
</feature>
<evidence type="ECO:0000256" key="1">
    <source>
        <dbReference type="SAM" id="MobiDB-lite"/>
    </source>
</evidence>
<reference evidence="3" key="1">
    <citation type="submission" date="2009-01" db="EMBL/GenBank/DDBJ databases">
        <title>Complete sequence of Anaeromyxobacter dehalogenans 2CP-1.</title>
        <authorList>
            <consortium name="US DOE Joint Genome Institute"/>
            <person name="Lucas S."/>
            <person name="Copeland A."/>
            <person name="Lapidus A."/>
            <person name="Glavina del Rio T."/>
            <person name="Dalin E."/>
            <person name="Tice H."/>
            <person name="Bruce D."/>
            <person name="Goodwin L."/>
            <person name="Pitluck S."/>
            <person name="Saunders E."/>
            <person name="Brettin T."/>
            <person name="Detter J.C."/>
            <person name="Han C."/>
            <person name="Larimer F."/>
            <person name="Land M."/>
            <person name="Hauser L."/>
            <person name="Kyrpides N."/>
            <person name="Ovchinnikova G."/>
            <person name="Beliaev A.S."/>
            <person name="Richardson P."/>
        </authorList>
    </citation>
    <scope>NUCLEOTIDE SEQUENCE</scope>
    <source>
        <strain evidence="3">2CP-1</strain>
    </source>
</reference>
<dbReference type="SUPFAM" id="SSF55486">
    <property type="entry name" value="Metalloproteases ('zincins'), catalytic domain"/>
    <property type="match status" value="1"/>
</dbReference>
<dbReference type="RefSeq" id="WP_012633169.1">
    <property type="nucleotide sequence ID" value="NC_011891.1"/>
</dbReference>
<dbReference type="InterPro" id="IPR014756">
    <property type="entry name" value="Ig_E-set"/>
</dbReference>